<evidence type="ECO:0000259" key="1">
    <source>
        <dbReference type="Pfam" id="PF00144"/>
    </source>
</evidence>
<dbReference type="PROSITE" id="PS00146">
    <property type="entry name" value="BETA_LACTAMASE_A"/>
    <property type="match status" value="1"/>
</dbReference>
<protein>
    <submittedName>
        <fullName evidence="2">CubicO group peptidase (Beta-lactamase class C family)</fullName>
    </submittedName>
</protein>
<dbReference type="SUPFAM" id="SSF56601">
    <property type="entry name" value="beta-lactamase/transpeptidase-like"/>
    <property type="match status" value="1"/>
</dbReference>
<sequence length="382" mass="40946">MGASLLVAPVAWGRMGGDKTWEREFATFVEAGLARTHTPGLGVAIVRGGRTRFAAGYGLADVQARRAVTPDTAFHIASVSKVVTGAALLRLLEQGKYQLDEPIGPYLDFGVRHPLFPDVPLTFRHLLTHTSGISDARYGATAAFTGAGDPSLPLRDFLTGYLSPGGQWYGAAECYAAARPGTQWSYSNVAIALLGYLAGRVGAVPLDVFTQQQFFRPLRMEHTAWKIAAVGPRHLAKPYKLEGSELQELPPTGYPDWPAGSLRSSPRDFARLLEVFTNEGIVGGHSYLQPATLHTFLAAQPGIEVAPGNPTIQQALIWLRREVNGAQLASHSGGDPGADTVVCLNLAQRTGVLMFANVSGSPELRALQKEVVLRLLDRAATA</sequence>
<organism evidence="2 3">
    <name type="scientific">Hymenobacter chitinivorans DSM 11115</name>
    <dbReference type="NCBI Taxonomy" id="1121954"/>
    <lineage>
        <taxon>Bacteria</taxon>
        <taxon>Pseudomonadati</taxon>
        <taxon>Bacteroidota</taxon>
        <taxon>Cytophagia</taxon>
        <taxon>Cytophagales</taxon>
        <taxon>Hymenobacteraceae</taxon>
        <taxon>Hymenobacter</taxon>
    </lineage>
</organism>
<evidence type="ECO:0000313" key="3">
    <source>
        <dbReference type="Proteomes" id="UP000228535"/>
    </source>
</evidence>
<name>A0A2M9B938_9BACT</name>
<dbReference type="EMBL" id="PGFA01000002">
    <property type="protein sequence ID" value="PJJ54466.1"/>
    <property type="molecule type" value="Genomic_DNA"/>
</dbReference>
<dbReference type="Pfam" id="PF00144">
    <property type="entry name" value="Beta-lactamase"/>
    <property type="match status" value="1"/>
</dbReference>
<dbReference type="InterPro" id="IPR023650">
    <property type="entry name" value="Beta-lactam_class-A_AS"/>
</dbReference>
<proteinExistence type="predicted"/>
<accession>A0A2M9B938</accession>
<dbReference type="InterPro" id="IPR001466">
    <property type="entry name" value="Beta-lactam-related"/>
</dbReference>
<gene>
    <name evidence="2" type="ORF">CLV45_2804</name>
</gene>
<evidence type="ECO:0000313" key="2">
    <source>
        <dbReference type="EMBL" id="PJJ54466.1"/>
    </source>
</evidence>
<feature type="domain" description="Beta-lactamase-related" evidence="1">
    <location>
        <begin position="25"/>
        <end position="372"/>
    </location>
</feature>
<keyword evidence="3" id="KW-1185">Reference proteome</keyword>
<dbReference type="RefSeq" id="WP_157807495.1">
    <property type="nucleotide sequence ID" value="NZ_PGFA01000002.1"/>
</dbReference>
<dbReference type="Proteomes" id="UP000228535">
    <property type="component" value="Unassembled WGS sequence"/>
</dbReference>
<dbReference type="AlphaFoldDB" id="A0A2M9B938"/>
<dbReference type="OrthoDB" id="846150at2"/>
<dbReference type="InterPro" id="IPR012338">
    <property type="entry name" value="Beta-lactam/transpept-like"/>
</dbReference>
<dbReference type="PANTHER" id="PTHR46825">
    <property type="entry name" value="D-ALANYL-D-ALANINE-CARBOXYPEPTIDASE/ENDOPEPTIDASE AMPH"/>
    <property type="match status" value="1"/>
</dbReference>
<dbReference type="Gene3D" id="3.40.710.10">
    <property type="entry name" value="DD-peptidase/beta-lactamase superfamily"/>
    <property type="match status" value="1"/>
</dbReference>
<reference evidence="2 3" key="1">
    <citation type="submission" date="2017-11" db="EMBL/GenBank/DDBJ databases">
        <title>Genomic Encyclopedia of Archaeal and Bacterial Type Strains, Phase II (KMG-II): From Individual Species to Whole Genera.</title>
        <authorList>
            <person name="Goeker M."/>
        </authorList>
    </citation>
    <scope>NUCLEOTIDE SEQUENCE [LARGE SCALE GENOMIC DNA]</scope>
    <source>
        <strain evidence="2 3">DSM 11115</strain>
    </source>
</reference>
<comment type="caution">
    <text evidence="2">The sequence shown here is derived from an EMBL/GenBank/DDBJ whole genome shotgun (WGS) entry which is preliminary data.</text>
</comment>
<dbReference type="PANTHER" id="PTHR46825:SF8">
    <property type="entry name" value="BETA-LACTAMASE-RELATED"/>
    <property type="match status" value="1"/>
</dbReference>
<dbReference type="InterPro" id="IPR050491">
    <property type="entry name" value="AmpC-like"/>
</dbReference>